<evidence type="ECO:0000256" key="8">
    <source>
        <dbReference type="ARBA" id="ARBA00023136"/>
    </source>
</evidence>
<keyword evidence="4" id="KW-0677">Repeat</keyword>
<evidence type="ECO:0000256" key="2">
    <source>
        <dbReference type="ARBA" id="ARBA00022448"/>
    </source>
</evidence>
<dbReference type="FunFam" id="3.40.50.300:FF:000327">
    <property type="entry name" value="ATP-binding cassette sub-family A member 3"/>
    <property type="match status" value="1"/>
</dbReference>
<dbReference type="SMART" id="SM00382">
    <property type="entry name" value="AAA"/>
    <property type="match status" value="2"/>
</dbReference>
<dbReference type="GO" id="GO:0016020">
    <property type="term" value="C:membrane"/>
    <property type="evidence" value="ECO:0007669"/>
    <property type="project" value="UniProtKB-SubCell"/>
</dbReference>
<evidence type="ECO:0000256" key="3">
    <source>
        <dbReference type="ARBA" id="ARBA00022692"/>
    </source>
</evidence>
<dbReference type="InterPro" id="IPR013525">
    <property type="entry name" value="ABC2_TM"/>
</dbReference>
<feature type="transmembrane region" description="Helical" evidence="9">
    <location>
        <begin position="1173"/>
        <end position="1193"/>
    </location>
</feature>
<dbReference type="SUPFAM" id="SSF52540">
    <property type="entry name" value="P-loop containing nucleoside triphosphate hydrolases"/>
    <property type="match status" value="2"/>
</dbReference>
<dbReference type="GO" id="GO:0005524">
    <property type="term" value="F:ATP binding"/>
    <property type="evidence" value="ECO:0007669"/>
    <property type="project" value="UniProtKB-KW"/>
</dbReference>
<evidence type="ECO:0000313" key="11">
    <source>
        <dbReference type="EMBL" id="VVC93688.1"/>
    </source>
</evidence>
<feature type="transmembrane region" description="Helical" evidence="9">
    <location>
        <begin position="1205"/>
        <end position="1225"/>
    </location>
</feature>
<reference evidence="11 12" key="1">
    <citation type="submission" date="2017-07" db="EMBL/GenBank/DDBJ databases">
        <authorList>
            <person name="Talla V."/>
            <person name="Backstrom N."/>
        </authorList>
    </citation>
    <scope>NUCLEOTIDE SEQUENCE [LARGE SCALE GENOMIC DNA]</scope>
</reference>
<keyword evidence="5" id="KW-0547">Nucleotide-binding</keyword>
<dbReference type="GO" id="GO:0016887">
    <property type="term" value="F:ATP hydrolysis activity"/>
    <property type="evidence" value="ECO:0007669"/>
    <property type="project" value="InterPro"/>
</dbReference>
<evidence type="ECO:0000313" key="12">
    <source>
        <dbReference type="Proteomes" id="UP000324832"/>
    </source>
</evidence>
<feature type="transmembrane region" description="Helical" evidence="9">
    <location>
        <begin position="385"/>
        <end position="408"/>
    </location>
</feature>
<feature type="transmembrane region" description="Helical" evidence="9">
    <location>
        <begin position="1263"/>
        <end position="1281"/>
    </location>
</feature>
<organism evidence="11 12">
    <name type="scientific">Leptidea sinapis</name>
    <dbReference type="NCBI Taxonomy" id="189913"/>
    <lineage>
        <taxon>Eukaryota</taxon>
        <taxon>Metazoa</taxon>
        <taxon>Ecdysozoa</taxon>
        <taxon>Arthropoda</taxon>
        <taxon>Hexapoda</taxon>
        <taxon>Insecta</taxon>
        <taxon>Pterygota</taxon>
        <taxon>Neoptera</taxon>
        <taxon>Endopterygota</taxon>
        <taxon>Lepidoptera</taxon>
        <taxon>Glossata</taxon>
        <taxon>Ditrysia</taxon>
        <taxon>Papilionoidea</taxon>
        <taxon>Pieridae</taxon>
        <taxon>Dismorphiinae</taxon>
        <taxon>Leptidea</taxon>
    </lineage>
</organism>
<dbReference type="PROSITE" id="PS50893">
    <property type="entry name" value="ABC_TRANSPORTER_2"/>
    <property type="match status" value="2"/>
</dbReference>
<dbReference type="Pfam" id="PF23321">
    <property type="entry name" value="R1_ABCA1"/>
    <property type="match status" value="1"/>
</dbReference>
<dbReference type="Pfam" id="PF12698">
    <property type="entry name" value="ABC2_membrane_3"/>
    <property type="match status" value="2"/>
</dbReference>
<dbReference type="Proteomes" id="UP000324832">
    <property type="component" value="Unassembled WGS sequence"/>
</dbReference>
<keyword evidence="7 9" id="KW-1133">Transmembrane helix</keyword>
<dbReference type="InterPro" id="IPR003439">
    <property type="entry name" value="ABC_transporter-like_ATP-bd"/>
</dbReference>
<comment type="subcellular location">
    <subcellularLocation>
        <location evidence="1">Membrane</location>
        <topology evidence="1">Multi-pass membrane protein</topology>
    </subcellularLocation>
</comment>
<feature type="domain" description="ABC transporter" evidence="10">
    <location>
        <begin position="1409"/>
        <end position="1639"/>
    </location>
</feature>
<feature type="transmembrane region" description="Helical" evidence="9">
    <location>
        <begin position="491"/>
        <end position="513"/>
    </location>
</feature>
<dbReference type="InterPro" id="IPR027417">
    <property type="entry name" value="P-loop_NTPase"/>
</dbReference>
<dbReference type="InterPro" id="IPR056264">
    <property type="entry name" value="R2_ABCA1-4-like"/>
</dbReference>
<feature type="transmembrane region" description="Helical" evidence="9">
    <location>
        <begin position="420"/>
        <end position="438"/>
    </location>
</feature>
<dbReference type="GO" id="GO:0005319">
    <property type="term" value="F:lipid transporter activity"/>
    <property type="evidence" value="ECO:0007669"/>
    <property type="project" value="TreeGrafter"/>
</dbReference>
<proteinExistence type="predicted"/>
<evidence type="ECO:0000256" key="5">
    <source>
        <dbReference type="ARBA" id="ARBA00022741"/>
    </source>
</evidence>
<dbReference type="PANTHER" id="PTHR19229">
    <property type="entry name" value="ATP-BINDING CASSETTE TRANSPORTER SUBFAMILY A ABCA"/>
    <property type="match status" value="1"/>
</dbReference>
<feature type="domain" description="ABC transporter" evidence="10">
    <location>
        <begin position="569"/>
        <end position="798"/>
    </location>
</feature>
<feature type="transmembrane region" description="Helical" evidence="9">
    <location>
        <begin position="1123"/>
        <end position="1143"/>
    </location>
</feature>
<feature type="transmembrane region" description="Helical" evidence="9">
    <location>
        <begin position="1342"/>
        <end position="1363"/>
    </location>
</feature>
<dbReference type="FunFam" id="3.40.50.300:FF:000298">
    <property type="entry name" value="ATP-binding cassette sub-family A member 12"/>
    <property type="match status" value="1"/>
</dbReference>
<keyword evidence="3 9" id="KW-0812">Transmembrane</keyword>
<evidence type="ECO:0000256" key="4">
    <source>
        <dbReference type="ARBA" id="ARBA00022737"/>
    </source>
</evidence>
<dbReference type="CDD" id="cd03263">
    <property type="entry name" value="ABC_subfamily_A"/>
    <property type="match status" value="2"/>
</dbReference>
<dbReference type="InterPro" id="IPR003593">
    <property type="entry name" value="AAA+_ATPase"/>
</dbReference>
<keyword evidence="2" id="KW-0813">Transport</keyword>
<keyword evidence="8 9" id="KW-0472">Membrane</keyword>
<dbReference type="PANTHER" id="PTHR19229:SF250">
    <property type="entry name" value="ABC TRANSPORTER DOMAIN-CONTAINING PROTEIN-RELATED"/>
    <property type="match status" value="1"/>
</dbReference>
<evidence type="ECO:0000256" key="6">
    <source>
        <dbReference type="ARBA" id="ARBA00022840"/>
    </source>
</evidence>
<evidence type="ECO:0000256" key="7">
    <source>
        <dbReference type="ARBA" id="ARBA00022989"/>
    </source>
</evidence>
<dbReference type="InterPro" id="IPR017871">
    <property type="entry name" value="ABC_transporter-like_CS"/>
</dbReference>
<feature type="transmembrane region" description="Helical" evidence="9">
    <location>
        <begin position="1231"/>
        <end position="1251"/>
    </location>
</feature>
<accession>A0A5E4Q9A0</accession>
<name>A0A5E4Q9A0_9NEOP</name>
<keyword evidence="6" id="KW-0067">ATP-binding</keyword>
<evidence type="ECO:0000256" key="1">
    <source>
        <dbReference type="ARBA" id="ARBA00004141"/>
    </source>
</evidence>
<feature type="transmembrane region" description="Helical" evidence="9">
    <location>
        <begin position="296"/>
        <end position="320"/>
    </location>
</feature>
<gene>
    <name evidence="11" type="ORF">LSINAPIS_LOCUS5827</name>
</gene>
<dbReference type="Gene3D" id="3.40.50.300">
    <property type="entry name" value="P-loop containing nucleotide triphosphate hydrolases"/>
    <property type="match status" value="2"/>
</dbReference>
<sequence length="1736" mass="195487">MKVKREVPPAGAFTKLRLLMWKNFLHQWRQPIKTIVEVVLPVGTMALVLILRSQIEPTTSDVSRFPPISAYSLNYSIPVMFNMNFQKLSVAYSPESPILEDVVRSAIVNLIRHNIDVILDLIDRLPGIPDLPPIPPDLILNSTEIFEVLRNLINVQAYNNSAALISIYREEEYTREVLAAVEFDDNLAGTTTLPDDLSYSLRFPEKPRLNSFYGTGGRSWRTNNVFPFFQMPGPRFPHSWEGGNDPGYVNEMFIALQHSISMELISRQTNLDLENFTVNIQRFPHPPYLQDLAVEFLTYIFPLFVIISFSYTSVNIVSAVTTEKENQLKEMMKIMGLPTWLHWTAWFLKQFIYMFLISGLLVLLLKVNWFTNEDGFSEYAVFTHTSWSVLLFFLTLYLTCMIFFGFMLSGFFKKASTASLFAGVIWFLTYLPAFLLSMETEVPIIVQTITCLSINSAMSYGFQLLLSQESIGGMNWGNFFSTHTLDADRLLFGHVVLLLCLDCVLYMLVALYLEQILPGTWGTPKPWYFIFQKSFWCPSATRVSDIRSNGVETDTIVRENEPRDNEIGVKMTDLTKVYGPNIAVNNLNLNIYDDQITVLLGHNGAGKSTTISMLTGNIEITRGSVWLAGYDMTTHTEAARAHLGLCPQHNVLFDDLTVYEHLQFFAKLKGFRGKELEDEINMLIEKMEMQEKRNYKAGGLSGGQKRRLCVGIALCGGARVVLLDEPTSGMDPTSRRALWNLLEKEKKGRSMILTTHFMDEADYLGDRVAIMSSGRLQCVGSPYFLKTHYGIGYTLVVVKDVGFQIDICTDIICKYVPDTVPKDDDVSEVSYSLPNTHRHKFEVLLNELENNIGTIKFKNYGLVATTLEDVFMSVGSDVEVHSESDKATTVTDAWEDSKASLDASSLDNLSNGNTQESGIRLLVLHIQAIWLKLFLVWSRSWGILVLQLLVPLLQINISLALTTYIMRDVNVLISRILSLTEGYISTETLLSFNGTGSLSLGGLAKSGYEYLFRSAAIVSMKLSDLGGLEVDEYYLNKTEDPVAMASLRNKIVIGATIDDVSATAWFSNFGYHDVATSLATLHAALLKGHNSAANLTVYNHPLEATYNDTTNLEMMVSLMASQVATSIGNSLSIVSAVFIMFYIKERVVRAKLLQKAAGVRPVVMWGTSVVFDWSWFLVNSLIVVASCAAFSVVGLSTVDELGRLFLCLMVYGAAMLPLHYLFALLFKGPAVGFVVMFFINILFGLMGAQIVETLLSPTLNTRDVAIIMDYVFQFFPLYSLVTSVRSLNRLGMTVYSCLQYCDFMEAAFPNMTECTLDFLCENFSSNCCVRENAYFEWEEPGIMRYLLCMVLSCVILWSIFLLLEYNLIQRWFLRTRTPPPLDRSSLDPDVADELDHALRADVAATNYTVVTRSLSKYYGKKLAVDQISFTVGEAECFGLLGVNGAGKTTTFKMLMGDESVSSGDAYVCGHSIKRDITRVYENIGYCPQFDALFGELSGRETLRLYAMFRGLTAEYAAARTEMLAHSLGFTKHLDKRVDQYSGGNKRKLSTAVSLMNRARLVFVDEPTTGIDPAAKRQVWRALRMQRKANTSFVLTSHSMEECEALCSRLTVMVDGRFECLGTPQHLKNKFSQGFTLTIKAKLNELEQQDATNKSSIESIKDYVNTHFNGPRLMEQYSGVLTYYLPDRTVAWSRMFGIMERAKLELPVEDYSILQTTLEQIFLQFTKHRNNAETTSL</sequence>
<feature type="transmembrane region" description="Helical" evidence="9">
    <location>
        <begin position="340"/>
        <end position="365"/>
    </location>
</feature>
<keyword evidence="12" id="KW-1185">Reference proteome</keyword>
<evidence type="ECO:0000259" key="10">
    <source>
        <dbReference type="PROSITE" id="PS50893"/>
    </source>
</evidence>
<dbReference type="EMBL" id="FZQP02001748">
    <property type="protein sequence ID" value="VVC93688.1"/>
    <property type="molecule type" value="Genomic_DNA"/>
</dbReference>
<dbReference type="Pfam" id="PF00005">
    <property type="entry name" value="ABC_tran"/>
    <property type="match status" value="2"/>
</dbReference>
<evidence type="ECO:0000256" key="9">
    <source>
        <dbReference type="SAM" id="Phobius"/>
    </source>
</evidence>
<dbReference type="GO" id="GO:0140359">
    <property type="term" value="F:ABC-type transporter activity"/>
    <property type="evidence" value="ECO:0007669"/>
    <property type="project" value="InterPro"/>
</dbReference>
<dbReference type="PROSITE" id="PS00211">
    <property type="entry name" value="ABC_TRANSPORTER_1"/>
    <property type="match status" value="1"/>
</dbReference>
<protein>
    <recommendedName>
        <fullName evidence="10">ABC transporter domain-containing protein</fullName>
    </recommendedName>
</protein>
<dbReference type="InterPro" id="IPR026082">
    <property type="entry name" value="ABCA"/>
</dbReference>